<dbReference type="AlphaFoldDB" id="A0A4Y1RGI9"/>
<evidence type="ECO:0000313" key="1">
    <source>
        <dbReference type="EMBL" id="BBH03008.1"/>
    </source>
</evidence>
<dbReference type="EMBL" id="AP019301">
    <property type="protein sequence ID" value="BBH03008.1"/>
    <property type="molecule type" value="Genomic_DNA"/>
</dbReference>
<feature type="non-terminal residue" evidence="1">
    <location>
        <position position="1"/>
    </location>
</feature>
<proteinExistence type="predicted"/>
<gene>
    <name evidence="1" type="ORF">Prudu_013754</name>
</gene>
<protein>
    <submittedName>
        <fullName evidence="1">Uncharacterized protein</fullName>
    </submittedName>
</protein>
<sequence length="196" mass="22521">YKGFRREDERVLGFARESRRVYIAWWLAGLGEPAFEQFMYLYSISKQQGNFGWVQANCRKAKERGYFIGHKPTTQKSWRNRWCLAYGDWECPPGKSVVQHIPTHFQSIGSVKWGPISKEKEDEVEWVRAQLSDTERECGNLVTQKNLFESGLLQGMAGIIRGSTKVAVDIDEAEMQKRLRESRAKKAEKSAGKDPG</sequence>
<organism evidence="1">
    <name type="scientific">Prunus dulcis</name>
    <name type="common">Almond</name>
    <name type="synonym">Amygdalus dulcis</name>
    <dbReference type="NCBI Taxonomy" id="3755"/>
    <lineage>
        <taxon>Eukaryota</taxon>
        <taxon>Viridiplantae</taxon>
        <taxon>Streptophyta</taxon>
        <taxon>Embryophyta</taxon>
        <taxon>Tracheophyta</taxon>
        <taxon>Spermatophyta</taxon>
        <taxon>Magnoliopsida</taxon>
        <taxon>eudicotyledons</taxon>
        <taxon>Gunneridae</taxon>
        <taxon>Pentapetalae</taxon>
        <taxon>rosids</taxon>
        <taxon>fabids</taxon>
        <taxon>Rosales</taxon>
        <taxon>Rosaceae</taxon>
        <taxon>Amygdaloideae</taxon>
        <taxon>Amygdaleae</taxon>
        <taxon>Prunus</taxon>
    </lineage>
</organism>
<reference evidence="1" key="1">
    <citation type="journal article" date="2019" name="Science">
        <title>Mutation of a bHLH transcription factor allowed almond domestication.</title>
        <authorList>
            <person name="Sanchez-Perez R."/>
            <person name="Pavan S."/>
            <person name="Mazzeo R."/>
            <person name="Moldovan C."/>
            <person name="Aiese Cigliano R."/>
            <person name="Del Cueto J."/>
            <person name="Ricciardi F."/>
            <person name="Lotti C."/>
            <person name="Ricciardi L."/>
            <person name="Dicenta F."/>
            <person name="Lopez-Marques R.L."/>
            <person name="Lindberg Moller B."/>
        </authorList>
    </citation>
    <scope>NUCLEOTIDE SEQUENCE</scope>
</reference>
<name>A0A4Y1RGI9_PRUDU</name>
<accession>A0A4Y1RGI9</accession>